<evidence type="ECO:0000256" key="7">
    <source>
        <dbReference type="ARBA" id="ARBA00023125"/>
    </source>
</evidence>
<keyword evidence="11" id="KW-0378">Hydrolase</keyword>
<feature type="binding site" evidence="8">
    <location>
        <position position="536"/>
    </location>
    <ligand>
        <name>Zn(2+)</name>
        <dbReference type="ChEBI" id="CHEBI:29105"/>
        <label>1</label>
    </ligand>
</feature>
<evidence type="ECO:0000313" key="11">
    <source>
        <dbReference type="EMBL" id="EID52093.1"/>
    </source>
</evidence>
<evidence type="ECO:0000259" key="10">
    <source>
        <dbReference type="Pfam" id="PF17764"/>
    </source>
</evidence>
<dbReference type="Gene3D" id="3.40.1440.60">
    <property type="entry name" value="PriA, 3(prime) DNA-binding domain"/>
    <property type="match status" value="1"/>
</dbReference>
<feature type="binding site" evidence="8">
    <location>
        <position position="524"/>
    </location>
    <ligand>
        <name>Zn(2+)</name>
        <dbReference type="ChEBI" id="CHEBI:29105"/>
        <label>2</label>
    </ligand>
</feature>
<keyword evidence="12" id="KW-1185">Reference proteome</keyword>
<dbReference type="EMBL" id="AJJQ01000004">
    <property type="protein sequence ID" value="EID52093.1"/>
    <property type="molecule type" value="Genomic_DNA"/>
</dbReference>
<feature type="region of interest" description="Disordered" evidence="9">
    <location>
        <begin position="183"/>
        <end position="220"/>
    </location>
</feature>
<dbReference type="GO" id="GO:0003677">
    <property type="term" value="F:DNA binding"/>
    <property type="evidence" value="ECO:0007669"/>
    <property type="project" value="UniProtKB-UniRule"/>
</dbReference>
<comment type="cofactor">
    <cofactor evidence="8">
        <name>Zn(2+)</name>
        <dbReference type="ChEBI" id="CHEBI:29105"/>
    </cofactor>
    <text evidence="8">Binds 2 zinc ions per subunit.</text>
</comment>
<dbReference type="GO" id="GO:0043138">
    <property type="term" value="F:3'-5' DNA helicase activity"/>
    <property type="evidence" value="ECO:0007669"/>
    <property type="project" value="TreeGrafter"/>
</dbReference>
<feature type="region of interest" description="Disordered" evidence="9">
    <location>
        <begin position="724"/>
        <end position="747"/>
    </location>
</feature>
<keyword evidence="3 8" id="KW-0479">Metal-binding</keyword>
<evidence type="ECO:0000256" key="4">
    <source>
        <dbReference type="ARBA" id="ARBA00022741"/>
    </source>
</evidence>
<feature type="binding site" evidence="8">
    <location>
        <position position="506"/>
    </location>
    <ligand>
        <name>Zn(2+)</name>
        <dbReference type="ChEBI" id="CHEBI:29105"/>
        <label>2</label>
    </ligand>
</feature>
<name>I0UW40_9MICC</name>
<accession>I0UW40</accession>
<evidence type="ECO:0000313" key="12">
    <source>
        <dbReference type="Proteomes" id="UP000004863"/>
    </source>
</evidence>
<dbReference type="PATRIC" id="fig|1125724.3.peg.268"/>
<comment type="subunit">
    <text evidence="8">Component of the replication restart primosome.</text>
</comment>
<keyword evidence="7 8" id="KW-0238">DNA-binding</keyword>
<comment type="caution">
    <text evidence="8">As this protein does not have any detectable helicase domains, it probably does not have helicase activity.</text>
</comment>
<feature type="binding site" evidence="8">
    <location>
        <position position="509"/>
    </location>
    <ligand>
        <name>Zn(2+)</name>
        <dbReference type="ChEBI" id="CHEBI:29105"/>
        <label>2</label>
    </ligand>
</feature>
<evidence type="ECO:0000256" key="5">
    <source>
        <dbReference type="ARBA" id="ARBA00022833"/>
    </source>
</evidence>
<proteinExistence type="inferred from homology"/>
<dbReference type="GO" id="GO:0016787">
    <property type="term" value="F:hydrolase activity"/>
    <property type="evidence" value="ECO:0007669"/>
    <property type="project" value="UniProtKB-KW"/>
</dbReference>
<dbReference type="HAMAP" id="MF_00983">
    <property type="entry name" value="PriA"/>
    <property type="match status" value="1"/>
</dbReference>
<feature type="domain" description="Primosomal protein N' 3' DNA-binding" evidence="10">
    <location>
        <begin position="69"/>
        <end position="161"/>
    </location>
</feature>
<dbReference type="GO" id="GO:0008270">
    <property type="term" value="F:zinc ion binding"/>
    <property type="evidence" value="ECO:0007669"/>
    <property type="project" value="UniProtKB-UniRule"/>
</dbReference>
<evidence type="ECO:0000256" key="8">
    <source>
        <dbReference type="HAMAP-Rule" id="MF_00983"/>
    </source>
</evidence>
<evidence type="ECO:0000256" key="6">
    <source>
        <dbReference type="ARBA" id="ARBA00022840"/>
    </source>
</evidence>
<keyword evidence="2 8" id="KW-0235">DNA replication</keyword>
<dbReference type="GO" id="GO:0005524">
    <property type="term" value="F:ATP binding"/>
    <property type="evidence" value="ECO:0007669"/>
    <property type="project" value="UniProtKB-UniRule"/>
</dbReference>
<protein>
    <recommendedName>
        <fullName evidence="8">Probable replication restart protein PriA</fullName>
    </recommendedName>
    <alternativeName>
        <fullName evidence="8">Putative ATP-dependent DNA helicase PriA</fullName>
    </alternativeName>
</protein>
<organism evidence="11 12">
    <name type="scientific">Rothia aeria F0474</name>
    <dbReference type="NCBI Taxonomy" id="1125724"/>
    <lineage>
        <taxon>Bacteria</taxon>
        <taxon>Bacillati</taxon>
        <taxon>Actinomycetota</taxon>
        <taxon>Actinomycetes</taxon>
        <taxon>Micrococcales</taxon>
        <taxon>Micrococcaceae</taxon>
        <taxon>Rothia</taxon>
    </lineage>
</organism>
<evidence type="ECO:0000256" key="2">
    <source>
        <dbReference type="ARBA" id="ARBA00022705"/>
    </source>
</evidence>
<keyword evidence="6 8" id="KW-0067">ATP-binding</keyword>
<dbReference type="Pfam" id="PF17764">
    <property type="entry name" value="PriA_3primeBD"/>
    <property type="match status" value="1"/>
</dbReference>
<feature type="binding site" evidence="8">
    <location>
        <position position="500"/>
    </location>
    <ligand>
        <name>Zn(2+)</name>
        <dbReference type="ChEBI" id="CHEBI:29105"/>
        <label>1</label>
    </ligand>
</feature>
<dbReference type="OrthoDB" id="3177118at2"/>
<dbReference type="InterPro" id="IPR027417">
    <property type="entry name" value="P-loop_NTPase"/>
</dbReference>
<dbReference type="InterPro" id="IPR041222">
    <property type="entry name" value="PriA_3primeBD"/>
</dbReference>
<dbReference type="AlphaFoldDB" id="I0UW40"/>
<dbReference type="Proteomes" id="UP000004863">
    <property type="component" value="Unassembled WGS sequence"/>
</dbReference>
<dbReference type="InterPro" id="IPR042115">
    <property type="entry name" value="PriA_3primeBD_sf"/>
</dbReference>
<feature type="binding site" evidence="8">
    <location>
        <position position="539"/>
    </location>
    <ligand>
        <name>Zn(2+)</name>
        <dbReference type="ChEBI" id="CHEBI:29105"/>
        <label>1</label>
    </ligand>
</feature>
<dbReference type="InterPro" id="IPR005259">
    <property type="entry name" value="PriA"/>
</dbReference>
<dbReference type="PANTHER" id="PTHR30580:SF0">
    <property type="entry name" value="PRIMOSOMAL PROTEIN N"/>
    <property type="match status" value="1"/>
</dbReference>
<dbReference type="GO" id="GO:0006269">
    <property type="term" value="P:DNA replication, synthesis of primer"/>
    <property type="evidence" value="ECO:0007669"/>
    <property type="project" value="UniProtKB-KW"/>
</dbReference>
<dbReference type="GO" id="GO:1990077">
    <property type="term" value="C:primosome complex"/>
    <property type="evidence" value="ECO:0007669"/>
    <property type="project" value="UniProtKB-UniRule"/>
</dbReference>
<feature type="binding site" evidence="8">
    <location>
        <position position="497"/>
    </location>
    <ligand>
        <name>Zn(2+)</name>
        <dbReference type="ChEBI" id="CHEBI:29105"/>
        <label>1</label>
    </ligand>
</feature>
<keyword evidence="5 8" id="KW-0862">Zinc</keyword>
<feature type="binding site" evidence="8">
    <location>
        <position position="527"/>
    </location>
    <ligand>
        <name>Zn(2+)</name>
        <dbReference type="ChEBI" id="CHEBI:29105"/>
        <label>2</label>
    </ligand>
</feature>
<dbReference type="GO" id="GO:0006310">
    <property type="term" value="P:DNA recombination"/>
    <property type="evidence" value="ECO:0007669"/>
    <property type="project" value="InterPro"/>
</dbReference>
<reference evidence="11" key="1">
    <citation type="submission" date="2012-03" db="EMBL/GenBank/DDBJ databases">
        <authorList>
            <person name="Durkin A.S."/>
            <person name="McCorrison J."/>
            <person name="Torralba M."/>
            <person name="Gillis M."/>
            <person name="Methe B."/>
            <person name="Sutton G."/>
            <person name="Nelson K.E."/>
        </authorList>
    </citation>
    <scope>NUCLEOTIDE SEQUENCE [LARGE SCALE GENOMIC DNA]</scope>
    <source>
        <strain evidence="11">F0474</strain>
    </source>
</reference>
<dbReference type="GO" id="GO:0006270">
    <property type="term" value="P:DNA replication initiation"/>
    <property type="evidence" value="ECO:0007669"/>
    <property type="project" value="TreeGrafter"/>
</dbReference>
<dbReference type="RefSeq" id="WP_006887299.1">
    <property type="nucleotide sequence ID" value="NZ_AJJQ01000004.1"/>
</dbReference>
<keyword evidence="4 8" id="KW-0547">Nucleotide-binding</keyword>
<keyword evidence="1 8" id="KW-0639">Primosome</keyword>
<comment type="function">
    <text evidence="8">Initiates the restart of stalled replication forks, which reloads the replicative helicase on sites other than the origin of replication. Recognizes and binds to abandoned replication forks and remodels them to uncover a helicase loading site. Promotes assembly of the primosome at these replication forks.</text>
</comment>
<dbReference type="Gene3D" id="3.40.50.300">
    <property type="entry name" value="P-loop containing nucleotide triphosphate hydrolases"/>
    <property type="match status" value="1"/>
</dbReference>
<sequence>MPYPADERLNATSGACEQQSLQQPDLLQGFPAIADALYASAPKPPQDPHEALAASGVPFPVARVRVDSTLPHLDRVFDYRVPEKMSEDAVPGARVRVHFNGQRVSGFIVERAESTDYPQRLLPLLAVLSRVPVVAPEVFELAEALADRYASTVANVLRLAVAPRIAALDKRYEGHLPGFSELAGLGNSDPAGENAPDTNNYADGAEEAPDPPEATTGSADAAQAEAVRAFLLGGFAPFTADPPGLCDTSAFDDYENGPEFMADLADGEPARAVLSVLPAHPENDWADLLAVALVACAAGGRGAIAVVPDQKSLDRLEAALSARAPAGLFTRLSSGEGPHSRYHAYVKARLGLVPIVIGTRAAAYAPVAHLGLVVCWDDGDFSLVERRAPYCHARDVLLLRAQAAGAAALFAGYAVSSEAARLVRTRWASHLVAPRQVVREFSPRVHSTGDEYQLARDPLAAVARIPQLAFIEARKALQRGPVLVQVARAGYVPSFSCQRCRMPARCTVCRGPLALSHGSAVPGCAWCGHLAQQWRCTECGCERWRSGAVGALRTAEELGRAFPNVPVVSSAGDHVRASVGAEPALVVATPGAEPVAVGGYAAALLLDADAMLRFDSLRAPEAALRRWFNAAALVRSAAQGGVVVTTASPSPVEQALVRWDPAGFARFELDERSQIGLPPAVRTAAITGAEDDVQAFLAELNLPEGVRVTGPVPLDEDFFAHQHSAPAGVEGGGEGDISEPSPSGAEDAVPGDWRAILFFTYAQAPQVTHELRSVRAALSALKRVGAVQVRCDGLDVV</sequence>
<evidence type="ECO:0000256" key="3">
    <source>
        <dbReference type="ARBA" id="ARBA00022723"/>
    </source>
</evidence>
<dbReference type="PANTHER" id="PTHR30580">
    <property type="entry name" value="PRIMOSOMAL PROTEIN N"/>
    <property type="match status" value="1"/>
</dbReference>
<dbReference type="GO" id="GO:0006302">
    <property type="term" value="P:double-strand break repair"/>
    <property type="evidence" value="ECO:0007669"/>
    <property type="project" value="InterPro"/>
</dbReference>
<evidence type="ECO:0000256" key="1">
    <source>
        <dbReference type="ARBA" id="ARBA00022515"/>
    </source>
</evidence>
<gene>
    <name evidence="8 11" type="primary">priA</name>
    <name evidence="11" type="ORF">HMPREF1324_0865</name>
</gene>
<comment type="caution">
    <text evidence="11">The sequence shown here is derived from an EMBL/GenBank/DDBJ whole genome shotgun (WGS) entry which is preliminary data.</text>
</comment>
<evidence type="ECO:0000256" key="9">
    <source>
        <dbReference type="SAM" id="MobiDB-lite"/>
    </source>
</evidence>
<comment type="similarity">
    <text evidence="8">Belongs to the helicase family. PriA subfamily.</text>
</comment>